<dbReference type="Gene3D" id="2.40.10.180">
    <property type="entry name" value="Phage tail proteins"/>
    <property type="match status" value="1"/>
</dbReference>
<dbReference type="KEGG" id="seo:STM14_1463"/>
<dbReference type="GO" id="GO:0019068">
    <property type="term" value="P:virion assembly"/>
    <property type="evidence" value="ECO:0007669"/>
    <property type="project" value="InterPro"/>
</dbReference>
<dbReference type="EMBL" id="CP001363">
    <property type="protein sequence ID" value="ACY87948.1"/>
    <property type="molecule type" value="Genomic_DNA"/>
</dbReference>
<organism evidence="2 3">
    <name type="scientific">Salmonella typhimurium (strain 14028s / SGSC 2262)</name>
    <dbReference type="NCBI Taxonomy" id="588858"/>
    <lineage>
        <taxon>Bacteria</taxon>
        <taxon>Pseudomonadati</taxon>
        <taxon>Pseudomonadota</taxon>
        <taxon>Gammaproteobacteria</taxon>
        <taxon>Enterobacterales</taxon>
        <taxon>Enterobacteriaceae</taxon>
        <taxon>Salmonella</taxon>
    </lineage>
</organism>
<evidence type="ECO:0000313" key="2">
    <source>
        <dbReference type="EMBL" id="ACY87948.1"/>
    </source>
</evidence>
<dbReference type="AlphaFoldDB" id="A0A0F6B0C2"/>
<sequence>MNCKGGDMSQSENLFDTAISQADDAILRVMGTVATITSGVLAGATLTGVFDDPESVSYAAGGVRIEGDKPTFFVKTSLTVHLKRPDTLTILGDTFWVDRITPAGGDSSIILLGRGTPPTDNRRRTGGMFDCSPA</sequence>
<name>A0A0F6B0C2_SALT1</name>
<feature type="region of interest" description="Disordered" evidence="1">
    <location>
        <begin position="114"/>
        <end position="134"/>
    </location>
</feature>
<dbReference type="HOGENOM" id="CLU_134250_0_0_6"/>
<evidence type="ECO:0000313" key="3">
    <source>
        <dbReference type="Proteomes" id="UP000002695"/>
    </source>
</evidence>
<dbReference type="Pfam" id="PF05354">
    <property type="entry name" value="Phage_attach"/>
    <property type="match status" value="1"/>
</dbReference>
<protein>
    <submittedName>
        <fullName evidence="2">Minor capsid protein FII</fullName>
    </submittedName>
</protein>
<dbReference type="PATRIC" id="fig|588858.6.peg.1429"/>
<evidence type="ECO:0000256" key="1">
    <source>
        <dbReference type="SAM" id="MobiDB-lite"/>
    </source>
</evidence>
<keyword evidence="3" id="KW-1185">Reference proteome</keyword>
<proteinExistence type="predicted"/>
<accession>A0A0F6B0C2</accession>
<dbReference type="InterPro" id="IPR008018">
    <property type="entry name" value="Phage_tail_attach_FII"/>
</dbReference>
<dbReference type="InterPro" id="IPR053734">
    <property type="entry name" value="Phage_Head-Tail_Connect_sf"/>
</dbReference>
<dbReference type="SUPFAM" id="SSF69279">
    <property type="entry name" value="Phage tail proteins"/>
    <property type="match status" value="1"/>
</dbReference>
<gene>
    <name evidence="2" type="ordered locus">STM14_1463</name>
</gene>
<reference evidence="2 3" key="1">
    <citation type="journal article" date="2010" name="J. Bacteriol.">
        <title>Short-term signatures of evolutionary change in the Salmonella enterica serovar typhimurium 14028 genome.</title>
        <authorList>
            <person name="Jarvik T."/>
            <person name="Smillie C."/>
            <person name="Groisman E.A."/>
            <person name="Ochman H."/>
        </authorList>
    </citation>
    <scope>NUCLEOTIDE SEQUENCE [LARGE SCALE GENOMIC DNA]</scope>
    <source>
        <strain evidence="3">14028s / SGSC 2262</strain>
    </source>
</reference>
<dbReference type="Proteomes" id="UP000002695">
    <property type="component" value="Chromosome"/>
</dbReference>